<dbReference type="InterPro" id="IPR033248">
    <property type="entry name" value="Transketolase_C"/>
</dbReference>
<dbReference type="CDD" id="cd07036">
    <property type="entry name" value="TPP_PYR_E1-PDHc-beta_like"/>
    <property type="match status" value="1"/>
</dbReference>
<evidence type="ECO:0000256" key="1">
    <source>
        <dbReference type="ARBA" id="ARBA00001964"/>
    </source>
</evidence>
<protein>
    <submittedName>
        <fullName evidence="5">2-oxoisovalerate dehydrogenase subunit beta</fullName>
    </submittedName>
</protein>
<proteinExistence type="predicted"/>
<organism evidence="5 6">
    <name type="scientific">Marinobacter zhanjiangensis</name>
    <dbReference type="NCBI Taxonomy" id="578215"/>
    <lineage>
        <taxon>Bacteria</taxon>
        <taxon>Pseudomonadati</taxon>
        <taxon>Pseudomonadota</taxon>
        <taxon>Gammaproteobacteria</taxon>
        <taxon>Pseudomonadales</taxon>
        <taxon>Marinobacteraceae</taxon>
        <taxon>Marinobacter</taxon>
    </lineage>
</organism>
<dbReference type="InterPro" id="IPR005475">
    <property type="entry name" value="Transketolase-like_Pyr-bd"/>
</dbReference>
<evidence type="ECO:0000259" key="4">
    <source>
        <dbReference type="SMART" id="SM00861"/>
    </source>
</evidence>
<evidence type="ECO:0000313" key="5">
    <source>
        <dbReference type="EMBL" id="GGY69756.1"/>
    </source>
</evidence>
<dbReference type="Proteomes" id="UP000601597">
    <property type="component" value="Unassembled WGS sequence"/>
</dbReference>
<keyword evidence="3" id="KW-0786">Thiamine pyrophosphate</keyword>
<dbReference type="SMART" id="SM00861">
    <property type="entry name" value="Transket_pyr"/>
    <property type="match status" value="1"/>
</dbReference>
<dbReference type="SUPFAM" id="SSF52922">
    <property type="entry name" value="TK C-terminal domain-like"/>
    <property type="match status" value="1"/>
</dbReference>
<dbReference type="EMBL" id="BMXV01000003">
    <property type="protein sequence ID" value="GGY69756.1"/>
    <property type="molecule type" value="Genomic_DNA"/>
</dbReference>
<dbReference type="PANTHER" id="PTHR43257:SF2">
    <property type="entry name" value="PYRUVATE DEHYDROGENASE E1 COMPONENT SUBUNIT BETA"/>
    <property type="match status" value="1"/>
</dbReference>
<evidence type="ECO:0000313" key="6">
    <source>
        <dbReference type="Proteomes" id="UP000601597"/>
    </source>
</evidence>
<gene>
    <name evidence="5" type="ORF">GCM10007071_15820</name>
</gene>
<keyword evidence="6" id="KW-1185">Reference proteome</keyword>
<dbReference type="Gene3D" id="3.40.50.920">
    <property type="match status" value="1"/>
</dbReference>
<dbReference type="Pfam" id="PF02780">
    <property type="entry name" value="Transketolase_C"/>
    <property type="match status" value="1"/>
</dbReference>
<dbReference type="SUPFAM" id="SSF52518">
    <property type="entry name" value="Thiamin diphosphate-binding fold (THDP-binding)"/>
    <property type="match status" value="1"/>
</dbReference>
<feature type="domain" description="Transketolase-like pyrimidine-binding" evidence="4">
    <location>
        <begin position="21"/>
        <end position="196"/>
    </location>
</feature>
<dbReference type="InterPro" id="IPR009014">
    <property type="entry name" value="Transketo_C/PFOR_II"/>
</dbReference>
<accession>A0ABQ3AW96</accession>
<name>A0ABQ3AW96_9GAMM</name>
<sequence length="342" mass="36802">MNASVEKAINHEDGSGVSRDVTLVEAVNMALAREMTNDDSVVVLGEDVAINGGVFRTTAGLQERFGYKRVMDTPLAEALIAGTAVGMATQGLKPVAEFQFMGFIYAGLEQIISHAARMRNRTRGRLHCPIVYRAPFGGGIHAPEHHSESTEALFAHIPGLRVVIPSSPQRAYGLLLAAIRNPDPVIFLEPKRIYRAVTQTVKDNGESLPLDSCFTLREGDDVTLISWGASIMETLQAADRLAEQGVSAEVIDVATISPLDRETLLCSVAKTGRAVIVHEACGNGGFGAEVAASIAEGAFLDLQAPVVRVTGYDTIMPYYRNESHYLPRTGDIVQAVEEVISL</sequence>
<dbReference type="PANTHER" id="PTHR43257">
    <property type="entry name" value="PYRUVATE DEHYDROGENASE E1 COMPONENT BETA SUBUNIT"/>
    <property type="match status" value="1"/>
</dbReference>
<dbReference type="RefSeq" id="WP_189575193.1">
    <property type="nucleotide sequence ID" value="NZ_BMXV01000003.1"/>
</dbReference>
<keyword evidence="2" id="KW-0560">Oxidoreductase</keyword>
<reference evidence="6" key="1">
    <citation type="journal article" date="2019" name="Int. J. Syst. Evol. Microbiol.">
        <title>The Global Catalogue of Microorganisms (GCM) 10K type strain sequencing project: providing services to taxonomists for standard genome sequencing and annotation.</title>
        <authorList>
            <consortium name="The Broad Institute Genomics Platform"/>
            <consortium name="The Broad Institute Genome Sequencing Center for Infectious Disease"/>
            <person name="Wu L."/>
            <person name="Ma J."/>
        </authorList>
    </citation>
    <scope>NUCLEOTIDE SEQUENCE [LARGE SCALE GENOMIC DNA]</scope>
    <source>
        <strain evidence="6">KCTC 22280</strain>
    </source>
</reference>
<dbReference type="Pfam" id="PF02779">
    <property type="entry name" value="Transket_pyr"/>
    <property type="match status" value="1"/>
</dbReference>
<evidence type="ECO:0000256" key="2">
    <source>
        <dbReference type="ARBA" id="ARBA00023002"/>
    </source>
</evidence>
<dbReference type="InterPro" id="IPR029061">
    <property type="entry name" value="THDP-binding"/>
</dbReference>
<dbReference type="Gene3D" id="3.40.50.970">
    <property type="match status" value="1"/>
</dbReference>
<comment type="caution">
    <text evidence="5">The sequence shown here is derived from an EMBL/GenBank/DDBJ whole genome shotgun (WGS) entry which is preliminary data.</text>
</comment>
<comment type="cofactor">
    <cofactor evidence="1">
        <name>thiamine diphosphate</name>
        <dbReference type="ChEBI" id="CHEBI:58937"/>
    </cofactor>
</comment>
<evidence type="ECO:0000256" key="3">
    <source>
        <dbReference type="ARBA" id="ARBA00023052"/>
    </source>
</evidence>